<keyword evidence="2" id="KW-1185">Reference proteome</keyword>
<proteinExistence type="predicted"/>
<protein>
    <submittedName>
        <fullName evidence="1">7008_t:CDS:1</fullName>
    </submittedName>
</protein>
<evidence type="ECO:0000313" key="2">
    <source>
        <dbReference type="Proteomes" id="UP000789405"/>
    </source>
</evidence>
<dbReference type="AlphaFoldDB" id="A0A9N9D3F9"/>
<organism evidence="1 2">
    <name type="scientific">Dentiscutata erythropus</name>
    <dbReference type="NCBI Taxonomy" id="1348616"/>
    <lineage>
        <taxon>Eukaryota</taxon>
        <taxon>Fungi</taxon>
        <taxon>Fungi incertae sedis</taxon>
        <taxon>Mucoromycota</taxon>
        <taxon>Glomeromycotina</taxon>
        <taxon>Glomeromycetes</taxon>
        <taxon>Diversisporales</taxon>
        <taxon>Gigasporaceae</taxon>
        <taxon>Dentiscutata</taxon>
    </lineage>
</organism>
<accession>A0A9N9D3F9</accession>
<sequence>MAINNETDEIDEFNIDTLADNNNINTEVNTSQAYTLDIMKDIDIGLQKFNLDQKANLDKVTTSSKRQAIILDQQNNDFNVRALARNMLMQSYNDM</sequence>
<dbReference type="Proteomes" id="UP000789405">
    <property type="component" value="Unassembled WGS sequence"/>
</dbReference>
<evidence type="ECO:0000313" key="1">
    <source>
        <dbReference type="EMBL" id="CAG8621015.1"/>
    </source>
</evidence>
<dbReference type="OrthoDB" id="2440925at2759"/>
<reference evidence="1" key="1">
    <citation type="submission" date="2021-06" db="EMBL/GenBank/DDBJ databases">
        <authorList>
            <person name="Kallberg Y."/>
            <person name="Tangrot J."/>
            <person name="Rosling A."/>
        </authorList>
    </citation>
    <scope>NUCLEOTIDE SEQUENCE</scope>
    <source>
        <strain evidence="1">MA453B</strain>
    </source>
</reference>
<name>A0A9N9D3F9_9GLOM</name>
<dbReference type="EMBL" id="CAJVPY010004499">
    <property type="protein sequence ID" value="CAG8621015.1"/>
    <property type="molecule type" value="Genomic_DNA"/>
</dbReference>
<gene>
    <name evidence="1" type="ORF">DERYTH_LOCUS8635</name>
</gene>
<comment type="caution">
    <text evidence="1">The sequence shown here is derived from an EMBL/GenBank/DDBJ whole genome shotgun (WGS) entry which is preliminary data.</text>
</comment>